<protein>
    <submittedName>
        <fullName evidence="1">Methyltransferase domain protein</fullName>
    </submittedName>
</protein>
<dbReference type="EMBL" id="MK500595">
    <property type="protein sequence ID" value="QBK93385.1"/>
    <property type="molecule type" value="Genomic_DNA"/>
</dbReference>
<dbReference type="PANTHER" id="PTHR37909:SF1">
    <property type="entry name" value="S-ADENOSYL-L-METHIONINE-DEPENDENT METHYLTRANSFERASES SUPERFAMILY PROTEIN"/>
    <property type="match status" value="1"/>
</dbReference>
<keyword evidence="1" id="KW-0489">Methyltransferase</keyword>
<proteinExistence type="predicted"/>
<organism evidence="1">
    <name type="scientific">Pithovirus LCPAC404</name>
    <dbReference type="NCBI Taxonomy" id="2506597"/>
    <lineage>
        <taxon>Viruses</taxon>
        <taxon>Pithoviruses</taxon>
    </lineage>
</organism>
<keyword evidence="1" id="KW-0808">Transferase</keyword>
<dbReference type="Pfam" id="PF13578">
    <property type="entry name" value="Methyltransf_24"/>
    <property type="match status" value="1"/>
</dbReference>
<dbReference type="Gene3D" id="3.40.50.150">
    <property type="entry name" value="Vaccinia Virus protein VP39"/>
    <property type="match status" value="1"/>
</dbReference>
<gene>
    <name evidence="1" type="ORF">LCPAC404_00890</name>
</gene>
<accession>A0A481ZD39</accession>
<dbReference type="GO" id="GO:0008168">
    <property type="term" value="F:methyltransferase activity"/>
    <property type="evidence" value="ECO:0007669"/>
    <property type="project" value="UniProtKB-KW"/>
</dbReference>
<dbReference type="SUPFAM" id="SSF53335">
    <property type="entry name" value="S-adenosyl-L-methionine-dependent methyltransferases"/>
    <property type="match status" value="1"/>
</dbReference>
<reference evidence="1" key="1">
    <citation type="journal article" date="2019" name="MBio">
        <title>Virus Genomes from Deep Sea Sediments Expand the Ocean Megavirome and Support Independent Origins of Viral Gigantism.</title>
        <authorList>
            <person name="Backstrom D."/>
            <person name="Yutin N."/>
            <person name="Jorgensen S.L."/>
            <person name="Dharamshi J."/>
            <person name="Homa F."/>
            <person name="Zaremba-Niedwiedzka K."/>
            <person name="Spang A."/>
            <person name="Wolf Y.I."/>
            <person name="Koonin E.V."/>
            <person name="Ettema T.J."/>
        </authorList>
    </citation>
    <scope>NUCLEOTIDE SEQUENCE</scope>
</reference>
<evidence type="ECO:0000313" key="1">
    <source>
        <dbReference type="EMBL" id="QBK93385.1"/>
    </source>
</evidence>
<dbReference type="GO" id="GO:0032259">
    <property type="term" value="P:methylation"/>
    <property type="evidence" value="ECO:0007669"/>
    <property type="project" value="UniProtKB-KW"/>
</dbReference>
<sequence length="172" mass="19510">MKHLDGLIIEVGCWEGKSTTHLARAVFPEILICNDTWKGNVEESKVTGVKNISETIAESRDVYSFFLGNMKQLTQGNFTVEKKDCMIFLKGLADDTKIKFCHVDASHDYESVKETIELANKHLVDGGILCGDDYRTANRNRRDLHGGVQRAVQEVFPVHKVIGNLWYYCKED</sequence>
<name>A0A481ZD39_9VIRU</name>
<dbReference type="PANTHER" id="PTHR37909">
    <property type="entry name" value="S-ADENOSYL-L-METHIONINE-DEPENDENT METHYLTRANSFERASES SUPERFAMILY PROTEIN"/>
    <property type="match status" value="1"/>
</dbReference>
<dbReference type="InterPro" id="IPR029063">
    <property type="entry name" value="SAM-dependent_MTases_sf"/>
</dbReference>